<feature type="binding site" evidence="7">
    <location>
        <position position="153"/>
    </location>
    <ligand>
        <name>dimethylallyl phosphate</name>
        <dbReference type="ChEBI" id="CHEBI:88052"/>
    </ligand>
</feature>
<evidence type="ECO:0000256" key="1">
    <source>
        <dbReference type="ARBA" id="ARBA00022602"/>
    </source>
</evidence>
<feature type="binding site" evidence="7">
    <location>
        <begin position="10"/>
        <end position="12"/>
    </location>
    <ligand>
        <name>FMN</name>
        <dbReference type="ChEBI" id="CHEBI:58210"/>
    </ligand>
</feature>
<dbReference type="NCBIfam" id="NF004685">
    <property type="entry name" value="PRK06029.1"/>
    <property type="match status" value="1"/>
</dbReference>
<evidence type="ECO:0000313" key="10">
    <source>
        <dbReference type="EMBL" id="MEX9254120.1"/>
    </source>
</evidence>
<reference evidence="10 12" key="2">
    <citation type="submission" date="2024-03" db="EMBL/GenBank/DDBJ databases">
        <title>Role of Flies in the Dissemination of Carbapenem-Resistant Enterobacteriaceae (CRE): An Epidemiological and Genomic Study in China.</title>
        <authorList>
            <person name="Chen K."/>
            <person name="Zhang R."/>
            <person name="Chen S."/>
        </authorList>
    </citation>
    <scope>NUCLEOTIDE SEQUENCE [LARGE SCALE GENOMIC DNA]</scope>
    <source>
        <strain evidence="12">fly-313</strain>
        <strain evidence="10">Fly-313</strain>
    </source>
</reference>
<dbReference type="GO" id="GO:0106141">
    <property type="term" value="F:flavin prenyltransferase activity"/>
    <property type="evidence" value="ECO:0007669"/>
    <property type="project" value="UniProtKB-EC"/>
</dbReference>
<dbReference type="InterPro" id="IPR003382">
    <property type="entry name" value="Flavoprotein"/>
</dbReference>
<evidence type="ECO:0000256" key="6">
    <source>
        <dbReference type="ARBA" id="ARBA00060793"/>
    </source>
</evidence>
<evidence type="ECO:0000256" key="7">
    <source>
        <dbReference type="HAMAP-Rule" id="MF_01984"/>
    </source>
</evidence>
<evidence type="ECO:0000313" key="12">
    <source>
        <dbReference type="Proteomes" id="UP001561463"/>
    </source>
</evidence>
<evidence type="ECO:0000256" key="2">
    <source>
        <dbReference type="ARBA" id="ARBA00022630"/>
    </source>
</evidence>
<dbReference type="FunFam" id="3.40.50.1950:FF:000001">
    <property type="entry name" value="Flavin prenyltransferase UbiX"/>
    <property type="match status" value="1"/>
</dbReference>
<feature type="domain" description="Flavoprotein" evidence="8">
    <location>
        <begin position="2"/>
        <end position="173"/>
    </location>
</feature>
<sequence>MKRLITGISGASGAIYGVRLLQILRDVPDVETHLVMSQAARQTLSLETDFSLRDVQALADVVHDARDIAASISSGSFKTAGMVILPCSIKTLSGIVNSYTDTLVTRAADVVLKERRPLVLCVRETPLHLGHLRLMTQAAELGAVIMPPVPAFYHRPQTIDEIVNQTVNRVLDQFDIELPDDLFTRWQGV</sequence>
<keyword evidence="1 7" id="KW-0637">Prenyltransferase</keyword>
<dbReference type="SUPFAM" id="SSF52507">
    <property type="entry name" value="Homo-oligomeric flavin-containing Cys decarboxylases, HFCD"/>
    <property type="match status" value="1"/>
</dbReference>
<dbReference type="NCBIfam" id="TIGR00421">
    <property type="entry name" value="ubiX_pad"/>
    <property type="match status" value="1"/>
</dbReference>
<comment type="caution">
    <text evidence="9">The sequence shown here is derived from an EMBL/GenBank/DDBJ whole genome shotgun (WGS) entry which is preliminary data.</text>
</comment>
<dbReference type="EC" id="2.5.1.129" evidence="7"/>
<dbReference type="RefSeq" id="WP_061709846.1">
    <property type="nucleotide sequence ID" value="NZ_CABKVX010000013.1"/>
</dbReference>
<keyword evidence="12" id="KW-1185">Reference proteome</keyword>
<comment type="caution">
    <text evidence="7">Lacks conserved residue(s) required for the propagation of feature annotation.</text>
</comment>
<dbReference type="PANTHER" id="PTHR43374">
    <property type="entry name" value="FLAVIN PRENYLTRANSFERASE"/>
    <property type="match status" value="1"/>
</dbReference>
<feature type="binding site" evidence="7">
    <location>
        <position position="37"/>
    </location>
    <ligand>
        <name>FMN</name>
        <dbReference type="ChEBI" id="CHEBI:58210"/>
    </ligand>
</feature>
<dbReference type="InterPro" id="IPR036551">
    <property type="entry name" value="Flavin_trans-like"/>
</dbReference>
<comment type="catalytic activity">
    <reaction evidence="5 7">
        <text>dimethylallyl phosphate + FMNH2 = prenylated FMNH2 + phosphate</text>
        <dbReference type="Rhea" id="RHEA:37743"/>
        <dbReference type="ChEBI" id="CHEBI:43474"/>
        <dbReference type="ChEBI" id="CHEBI:57618"/>
        <dbReference type="ChEBI" id="CHEBI:87467"/>
        <dbReference type="ChEBI" id="CHEBI:88052"/>
        <dbReference type="EC" id="2.5.1.129"/>
    </reaction>
</comment>
<reference evidence="9" key="1">
    <citation type="submission" date="2022-12" db="EMBL/GenBank/DDBJ databases">
        <title>NDM-1 containing novel ST 2018 Pseudenterobacter timonensis.</title>
        <authorList>
            <person name="Halder G."/>
            <person name="Mandal S."/>
            <person name="Dutta S."/>
        </authorList>
    </citation>
    <scope>NUCLEOTIDE SEQUENCE</scope>
    <source>
        <strain evidence="9">CNCI147</strain>
    </source>
</reference>
<dbReference type="PANTHER" id="PTHR43374:SF1">
    <property type="entry name" value="FLAVIN PRENYLTRANSFERASE PAD1, MITOCHONDRIAL"/>
    <property type="match status" value="1"/>
</dbReference>
<organism evidence="9 11">
    <name type="scientific">Pseudenterobacter timonensis</name>
    <dbReference type="NCBI Taxonomy" id="1755099"/>
    <lineage>
        <taxon>Bacteria</taxon>
        <taxon>Pseudomonadati</taxon>
        <taxon>Pseudomonadota</taxon>
        <taxon>Gammaproteobacteria</taxon>
        <taxon>Enterobacterales</taxon>
        <taxon>Enterobacteriaceae</taxon>
        <taxon>Pseudenterobacter</taxon>
    </lineage>
</organism>
<dbReference type="AlphaFoldDB" id="A0AAE4DJK0"/>
<keyword evidence="3 7" id="KW-0288">FMN</keyword>
<accession>A0AAE4DJK0</accession>
<dbReference type="Gene3D" id="3.40.50.1950">
    <property type="entry name" value="Flavin prenyltransferase-like"/>
    <property type="match status" value="1"/>
</dbReference>
<gene>
    <name evidence="7" type="primary">ubiX</name>
    <name evidence="10" type="ORF">AB7Z85_16605</name>
    <name evidence="9" type="ORF">O7047_00235</name>
</gene>
<evidence type="ECO:0000313" key="9">
    <source>
        <dbReference type="EMBL" id="MDR9888666.1"/>
    </source>
</evidence>
<dbReference type="Proteomes" id="UP001248822">
    <property type="component" value="Unassembled WGS sequence"/>
</dbReference>
<dbReference type="Proteomes" id="UP001561463">
    <property type="component" value="Unassembled WGS sequence"/>
</dbReference>
<feature type="binding site" evidence="7">
    <location>
        <position position="123"/>
    </location>
    <ligand>
        <name>FMN</name>
        <dbReference type="ChEBI" id="CHEBI:58210"/>
    </ligand>
</feature>
<dbReference type="EMBL" id="JAQGEC010000001">
    <property type="protein sequence ID" value="MDR9888666.1"/>
    <property type="molecule type" value="Genomic_DNA"/>
</dbReference>
<comment type="function">
    <text evidence="7">Flavin prenyltransferase that catalyzes the synthesis of the prenylated FMN cofactor (prenyl-FMN) for 4-hydroxy-3-polyprenylbenzoic acid decarboxylase UbiD. The prenyltransferase is metal-independent and links a dimethylallyl moiety from dimethylallyl monophosphate (DMAP) to the flavin N5 and C6 atoms of FMN.</text>
</comment>
<name>A0AAE4DJK0_9ENTR</name>
<keyword evidence="2 7" id="KW-0285">Flavoprotein</keyword>
<feature type="binding site" evidence="7">
    <location>
        <begin position="88"/>
        <end position="91"/>
    </location>
    <ligand>
        <name>FMN</name>
        <dbReference type="ChEBI" id="CHEBI:58210"/>
    </ligand>
</feature>
<comment type="similarity">
    <text evidence="6 7">Belongs to the UbiX/PAD1 family.</text>
</comment>
<proteinExistence type="inferred from homology"/>
<dbReference type="Pfam" id="PF02441">
    <property type="entry name" value="Flavoprotein"/>
    <property type="match status" value="1"/>
</dbReference>
<dbReference type="HAMAP" id="MF_01984">
    <property type="entry name" value="ubiX_pad"/>
    <property type="match status" value="1"/>
</dbReference>
<evidence type="ECO:0000256" key="4">
    <source>
        <dbReference type="ARBA" id="ARBA00022679"/>
    </source>
</evidence>
<dbReference type="InterPro" id="IPR004507">
    <property type="entry name" value="UbiX-like"/>
</dbReference>
<evidence type="ECO:0000256" key="3">
    <source>
        <dbReference type="ARBA" id="ARBA00022643"/>
    </source>
</evidence>
<evidence type="ECO:0000313" key="11">
    <source>
        <dbReference type="Proteomes" id="UP001248822"/>
    </source>
</evidence>
<feature type="binding site" evidence="7">
    <location>
        <position position="169"/>
    </location>
    <ligand>
        <name>dimethylallyl phosphate</name>
        <dbReference type="ChEBI" id="CHEBI:88052"/>
    </ligand>
</feature>
<dbReference type="GO" id="GO:0016831">
    <property type="term" value="F:carboxy-lyase activity"/>
    <property type="evidence" value="ECO:0007669"/>
    <property type="project" value="TreeGrafter"/>
</dbReference>
<dbReference type="EMBL" id="JBFZPZ010000014">
    <property type="protein sequence ID" value="MEX9254120.1"/>
    <property type="molecule type" value="Genomic_DNA"/>
</dbReference>
<protein>
    <recommendedName>
        <fullName evidence="7">Flavin prenyltransferase UbiX</fullName>
        <ecNumber evidence="7">2.5.1.129</ecNumber>
    </recommendedName>
</protein>
<evidence type="ECO:0000256" key="5">
    <source>
        <dbReference type="ARBA" id="ARBA00050612"/>
    </source>
</evidence>
<evidence type="ECO:0000259" key="8">
    <source>
        <dbReference type="Pfam" id="PF02441"/>
    </source>
</evidence>
<keyword evidence="4 7" id="KW-0808">Transferase</keyword>